<reference evidence="2" key="2">
    <citation type="submission" date="2021-04" db="EMBL/GenBank/DDBJ databases">
        <authorList>
            <person name="Gilroy R."/>
        </authorList>
    </citation>
    <scope>NUCLEOTIDE SEQUENCE</scope>
    <source>
        <strain evidence="2">ChiSxjej3B15-1167</strain>
    </source>
</reference>
<name>A0A9D1X4U5_9FIRM</name>
<reference evidence="2" key="1">
    <citation type="journal article" date="2021" name="PeerJ">
        <title>Extensive microbial diversity within the chicken gut microbiome revealed by metagenomics and culture.</title>
        <authorList>
            <person name="Gilroy R."/>
            <person name="Ravi A."/>
            <person name="Getino M."/>
            <person name="Pursley I."/>
            <person name="Horton D.L."/>
            <person name="Alikhan N.F."/>
            <person name="Baker D."/>
            <person name="Gharbi K."/>
            <person name="Hall N."/>
            <person name="Watson M."/>
            <person name="Adriaenssens E.M."/>
            <person name="Foster-Nyarko E."/>
            <person name="Jarju S."/>
            <person name="Secka A."/>
            <person name="Antonio M."/>
            <person name="Oren A."/>
            <person name="Chaudhuri R.R."/>
            <person name="La Ragione R."/>
            <person name="Hildebrand F."/>
            <person name="Pallen M.J."/>
        </authorList>
    </citation>
    <scope>NUCLEOTIDE SEQUENCE</scope>
    <source>
        <strain evidence="2">ChiSxjej3B15-1167</strain>
    </source>
</reference>
<dbReference type="PANTHER" id="PTHR38730">
    <property type="entry name" value="SLL7028 PROTEIN"/>
    <property type="match status" value="1"/>
</dbReference>
<dbReference type="InterPro" id="IPR018698">
    <property type="entry name" value="VWA-like_dom"/>
</dbReference>
<dbReference type="PANTHER" id="PTHR38730:SF1">
    <property type="entry name" value="SLL7028 PROTEIN"/>
    <property type="match status" value="1"/>
</dbReference>
<dbReference type="EMBL" id="DXEQ01000224">
    <property type="protein sequence ID" value="HIX72873.1"/>
    <property type="molecule type" value="Genomic_DNA"/>
</dbReference>
<dbReference type="Proteomes" id="UP000886805">
    <property type="component" value="Unassembled WGS sequence"/>
</dbReference>
<proteinExistence type="predicted"/>
<dbReference type="SUPFAM" id="SSF53300">
    <property type="entry name" value="vWA-like"/>
    <property type="match status" value="1"/>
</dbReference>
<accession>A0A9D1X4U5</accession>
<protein>
    <submittedName>
        <fullName evidence="2">Metallopeptidase</fullName>
    </submittedName>
</protein>
<evidence type="ECO:0000313" key="2">
    <source>
        <dbReference type="EMBL" id="HIX72873.1"/>
    </source>
</evidence>
<sequence>MAHRQTQTEWENEMCMQILDVIRSELYLDFRYLDMALSALTFSANEQIHTLATDGTYLFFSREQILRVFRNNPLFLDRAYLHSVLHCIFRHLWMRGNREPVLWNLACDIAVEWMIDSFDKKSTKRTLSLRRMNYYAHLKEENIPVTAAAIYHDLLSVTDYEEQAALQFEFYTDDHRFWPKEPGKSPSSAQAGENWEKIGRRVSKEMELRGKQDGDAFSSVQTQIAQGRSRRSYREFLRKFTVLKEELQCDYDEFDLNYYTYGLRLYKNMPLIEPLESREIMKISEFVIVIDTSYSTNGPLVKRFLEETFQIIRQRDSFFRKSHIRIIQCDNQVHADAVIESEEDINRLLQNFSLIGGGGTDFRPAFAYVDRLLDEGAFHNLRGLLYFTDGKGIYPAKRPPYETAFVFVDTPGHGGNVSASGGAAGNSPQQNAFGGDIPEVPPWAMRIHLDEDELGI</sequence>
<evidence type="ECO:0000313" key="3">
    <source>
        <dbReference type="Proteomes" id="UP000886805"/>
    </source>
</evidence>
<organism evidence="2 3">
    <name type="scientific">Candidatus Anaerobutyricum stercoripullorum</name>
    <dbReference type="NCBI Taxonomy" id="2838456"/>
    <lineage>
        <taxon>Bacteria</taxon>
        <taxon>Bacillati</taxon>
        <taxon>Bacillota</taxon>
        <taxon>Clostridia</taxon>
        <taxon>Lachnospirales</taxon>
        <taxon>Lachnospiraceae</taxon>
        <taxon>Anaerobutyricum</taxon>
    </lineage>
</organism>
<gene>
    <name evidence="2" type="ORF">H9849_07605</name>
</gene>
<evidence type="ECO:0000259" key="1">
    <source>
        <dbReference type="Pfam" id="PF09967"/>
    </source>
</evidence>
<dbReference type="CDD" id="cd00198">
    <property type="entry name" value="vWFA"/>
    <property type="match status" value="1"/>
</dbReference>
<dbReference type="Pfam" id="PF09967">
    <property type="entry name" value="DUF2201"/>
    <property type="match status" value="1"/>
</dbReference>
<dbReference type="AlphaFoldDB" id="A0A9D1X4U5"/>
<comment type="caution">
    <text evidence="2">The sequence shown here is derived from an EMBL/GenBank/DDBJ whole genome shotgun (WGS) entry which is preliminary data.</text>
</comment>
<dbReference type="InterPro" id="IPR036465">
    <property type="entry name" value="vWFA_dom_sf"/>
</dbReference>
<feature type="domain" description="VWA-like" evidence="1">
    <location>
        <begin position="287"/>
        <end position="406"/>
    </location>
</feature>